<organism evidence="1 2">
    <name type="scientific">Aquella oligotrophica</name>
    <dbReference type="NCBI Taxonomy" id="2067065"/>
    <lineage>
        <taxon>Bacteria</taxon>
        <taxon>Pseudomonadati</taxon>
        <taxon>Pseudomonadota</taxon>
        <taxon>Betaproteobacteria</taxon>
        <taxon>Neisseriales</taxon>
        <taxon>Neisseriaceae</taxon>
        <taxon>Aquella</taxon>
    </lineage>
</organism>
<sequence length="462" mass="54616">MNEPANKFSEFLEMYDQLFALLNKEEEREKNLSILRRYFRYTLNTPNGDREIDFGGVIEGGTKLINSQFFLWKVREVLNYRVLHGLPLDELSRKIYEILGEFLQELISIIDQSNVIKFDGSRLVPLRKDKRVKFEYLRNVILCALFIVSKFWLKPISENDFQSIIFYIAALRAITRTEFNLLFDSNGFNPIFTLAGKKSYSARSEELPMKPILVMTITNEYLKYSVLDPGFSPRSFNDLVFDIGEDILDTYRKIMRGKNKAHCYFLESKGKIYKDFHKLIAKEVQDRLNEEQADAKKNNFDGFFWGKYKVALADSGTSSLDELFKTHHVVIKNGSLFYHKLDFKSPYRSSFMEIKEEKLKDFLNEFEYRDINCNDPLKIAKLLDKNVKVLSYHKYWMFPILAQRVYSCSETYCEISREIYSFIKNLKWNLKGNQEKLRLNMLKPIIESNYEKLNLLLDKHNL</sequence>
<evidence type="ECO:0000313" key="2">
    <source>
        <dbReference type="Proteomes" id="UP000236655"/>
    </source>
</evidence>
<gene>
    <name evidence="1" type="ORF">CUN60_04325</name>
</gene>
<reference evidence="2" key="1">
    <citation type="submission" date="2017-11" db="EMBL/GenBank/DDBJ databases">
        <authorList>
            <person name="Chan K.G."/>
            <person name="Lee L.S."/>
        </authorList>
    </citation>
    <scope>NUCLEOTIDE SEQUENCE [LARGE SCALE GENOMIC DNA]</scope>
    <source>
        <strain evidence="2">DSM 100970</strain>
    </source>
</reference>
<protein>
    <submittedName>
        <fullName evidence="1">Uncharacterized protein</fullName>
    </submittedName>
</protein>
<name>A0A2I7N4Z9_9NEIS</name>
<dbReference type="RefSeq" id="WP_102950845.1">
    <property type="nucleotide sequence ID" value="NZ_CP024847.1"/>
</dbReference>
<evidence type="ECO:0000313" key="1">
    <source>
        <dbReference type="EMBL" id="AUR51546.1"/>
    </source>
</evidence>
<dbReference type="AlphaFoldDB" id="A0A2I7N4Z9"/>
<dbReference type="EMBL" id="CP024847">
    <property type="protein sequence ID" value="AUR51546.1"/>
    <property type="molecule type" value="Genomic_DNA"/>
</dbReference>
<dbReference type="KEGG" id="nba:CUN60_04325"/>
<dbReference type="Proteomes" id="UP000236655">
    <property type="component" value="Chromosome"/>
</dbReference>
<keyword evidence="2" id="KW-1185">Reference proteome</keyword>
<accession>A0A2I7N4Z9</accession>
<proteinExistence type="predicted"/>